<sequence>MSTRRSVYKKNSPNNKLVVYLCARDIFDDLESVDPIEGVITMDSASLRETKVFARIRCTFRYGEHSLDDVLSGVTFFKEFFIETKQIYPRETEEELHLTDVQKKLVDRFGESASPFCFTLPHDIPASITVQSEQTPVPEEHPCGIEYVLQVFIGTSSNSSVGKRNSVSLSIRRLTLARPNPSAGPYIKEAFKSFHFHSGEVKCAAMLPKEIFYHGETIPINLRIDNHSSNTVRRVRFQVIQLTEVTLFKQRTTKCTILDMECEDGFPVAARAVDWQYKFSLKPSLQETRNQAGLALDGKLKHEDTTLASSTLIKDFRKKDAMAMVVQYFIRVTVITGFGGRNLELEIPFILTHKRTNQTVLKAEVPDEVVIEKFKRAKAKHRQESEDK</sequence>
<dbReference type="InterPro" id="IPR014753">
    <property type="entry name" value="Arrestin_N"/>
</dbReference>
<name>A0AAV2T529_CALDB</name>
<dbReference type="Gene3D" id="2.60.40.640">
    <property type="match status" value="1"/>
</dbReference>
<comment type="caution">
    <text evidence="3">The sequence shown here is derived from an EMBL/GenBank/DDBJ whole genome shotgun (WGS) entry which is preliminary data.</text>
</comment>
<dbReference type="GO" id="GO:0001664">
    <property type="term" value="F:G protein-coupled receptor binding"/>
    <property type="evidence" value="ECO:0007669"/>
    <property type="project" value="TreeGrafter"/>
</dbReference>
<evidence type="ECO:0000313" key="4">
    <source>
        <dbReference type="Proteomes" id="UP001497525"/>
    </source>
</evidence>
<dbReference type="GO" id="GO:0007165">
    <property type="term" value="P:signal transduction"/>
    <property type="evidence" value="ECO:0007669"/>
    <property type="project" value="InterPro"/>
</dbReference>
<dbReference type="Proteomes" id="UP001497525">
    <property type="component" value="Unassembled WGS sequence"/>
</dbReference>
<dbReference type="EMBL" id="CAXLJL010000129">
    <property type="protein sequence ID" value="CAL5132567.1"/>
    <property type="molecule type" value="Genomic_DNA"/>
</dbReference>
<dbReference type="GO" id="GO:0005737">
    <property type="term" value="C:cytoplasm"/>
    <property type="evidence" value="ECO:0007669"/>
    <property type="project" value="TreeGrafter"/>
</dbReference>
<dbReference type="SUPFAM" id="SSF81296">
    <property type="entry name" value="E set domains"/>
    <property type="match status" value="2"/>
</dbReference>
<dbReference type="PANTHER" id="PTHR11792">
    <property type="entry name" value="ARRESTIN"/>
    <property type="match status" value="1"/>
</dbReference>
<accession>A0AAV2T529</accession>
<gene>
    <name evidence="3" type="ORF">CDAUBV1_LOCUS5409</name>
</gene>
<dbReference type="Pfam" id="PF00339">
    <property type="entry name" value="Arrestin_N"/>
    <property type="match status" value="1"/>
</dbReference>
<dbReference type="InterPro" id="IPR014752">
    <property type="entry name" value="Arrestin-like_C"/>
</dbReference>
<dbReference type="GO" id="GO:0002031">
    <property type="term" value="P:G protein-coupled receptor internalization"/>
    <property type="evidence" value="ECO:0007669"/>
    <property type="project" value="TreeGrafter"/>
</dbReference>
<dbReference type="PANTHER" id="PTHR11792:SF17">
    <property type="entry name" value="KURTZ ARRESTIN"/>
    <property type="match status" value="1"/>
</dbReference>
<dbReference type="SMART" id="SM01017">
    <property type="entry name" value="Arrestin_C"/>
    <property type="match status" value="1"/>
</dbReference>
<feature type="domain" description="Arrestin C-terminal-like" evidence="2">
    <location>
        <begin position="197"/>
        <end position="356"/>
    </location>
</feature>
<organism evidence="3 4">
    <name type="scientific">Calicophoron daubneyi</name>
    <name type="common">Rumen fluke</name>
    <name type="synonym">Paramphistomum daubneyi</name>
    <dbReference type="NCBI Taxonomy" id="300641"/>
    <lineage>
        <taxon>Eukaryota</taxon>
        <taxon>Metazoa</taxon>
        <taxon>Spiralia</taxon>
        <taxon>Lophotrochozoa</taxon>
        <taxon>Platyhelminthes</taxon>
        <taxon>Trematoda</taxon>
        <taxon>Digenea</taxon>
        <taxon>Plagiorchiida</taxon>
        <taxon>Pronocephalata</taxon>
        <taxon>Paramphistomoidea</taxon>
        <taxon>Paramphistomidae</taxon>
        <taxon>Calicophoron</taxon>
    </lineage>
</organism>
<evidence type="ECO:0000313" key="3">
    <source>
        <dbReference type="EMBL" id="CAL5132567.1"/>
    </source>
</evidence>
<protein>
    <recommendedName>
        <fullName evidence="2">Arrestin C-terminal-like domain-containing protein</fullName>
    </recommendedName>
</protein>
<comment type="similarity">
    <text evidence="1">Belongs to the arrestin family.</text>
</comment>
<dbReference type="InterPro" id="IPR011022">
    <property type="entry name" value="Arrestin_C-like"/>
</dbReference>
<dbReference type="InterPro" id="IPR000698">
    <property type="entry name" value="Arrestin"/>
</dbReference>
<dbReference type="Gene3D" id="2.60.40.840">
    <property type="match status" value="1"/>
</dbReference>
<reference evidence="3" key="1">
    <citation type="submission" date="2024-06" db="EMBL/GenBank/DDBJ databases">
        <authorList>
            <person name="Liu X."/>
            <person name="Lenzi L."/>
            <person name="Haldenby T S."/>
            <person name="Uol C."/>
        </authorList>
    </citation>
    <scope>NUCLEOTIDE SEQUENCE</scope>
</reference>
<proteinExistence type="inferred from homology"/>
<evidence type="ECO:0000256" key="1">
    <source>
        <dbReference type="ARBA" id="ARBA00005298"/>
    </source>
</evidence>
<dbReference type="PRINTS" id="PR00309">
    <property type="entry name" value="ARRESTIN"/>
</dbReference>
<dbReference type="InterPro" id="IPR014756">
    <property type="entry name" value="Ig_E-set"/>
</dbReference>
<dbReference type="InterPro" id="IPR011021">
    <property type="entry name" value="Arrestin-like_N"/>
</dbReference>
<dbReference type="AlphaFoldDB" id="A0AAV2T529"/>
<dbReference type="Pfam" id="PF02752">
    <property type="entry name" value="Arrestin_C"/>
    <property type="match status" value="1"/>
</dbReference>
<evidence type="ECO:0000259" key="2">
    <source>
        <dbReference type="SMART" id="SM01017"/>
    </source>
</evidence>